<dbReference type="EMBL" id="LOSH02000001">
    <property type="protein sequence ID" value="PNM77016.1"/>
    <property type="molecule type" value="Genomic_DNA"/>
</dbReference>
<comment type="caution">
    <text evidence="2">The sequence shown here is derived from an EMBL/GenBank/DDBJ whole genome shotgun (WGS) entry which is preliminary data.</text>
</comment>
<keyword evidence="1" id="KW-0732">Signal</keyword>
<feature type="chain" id="PRO_5046876824" description="Cytochrome C" evidence="1">
    <location>
        <begin position="26"/>
        <end position="155"/>
    </location>
</feature>
<name>A0ABX4X175_VIBVL</name>
<gene>
    <name evidence="2" type="ORF">AL548_000130</name>
</gene>
<sequence>MSFKNVKKTVGIALTLTLTAVTVSAEQSSVGDVESSIEMRQQAFKTIENDTKAAKRQLNERDVDWQGLLAVSERLVANSELLPATFVANSHQGSKAKESIWRNPGKFEQLLSEMREGYAIVLKASQSHDVDLAEKGLKTAQATCQSCHRTYRSRW</sequence>
<dbReference type="InterPro" id="IPR010980">
    <property type="entry name" value="Cyt_c/b562"/>
</dbReference>
<feature type="signal peptide" evidence="1">
    <location>
        <begin position="1"/>
        <end position="25"/>
    </location>
</feature>
<dbReference type="PROSITE" id="PS51009">
    <property type="entry name" value="CYTCII"/>
    <property type="match status" value="1"/>
</dbReference>
<dbReference type="InterPro" id="IPR002321">
    <property type="entry name" value="Cyt_c_II"/>
</dbReference>
<dbReference type="RefSeq" id="WP_017421407.1">
    <property type="nucleotide sequence ID" value="NZ_CP014637.1"/>
</dbReference>
<dbReference type="SUPFAM" id="SSF47175">
    <property type="entry name" value="Cytochromes"/>
    <property type="match status" value="1"/>
</dbReference>
<keyword evidence="3" id="KW-1185">Reference proteome</keyword>
<dbReference type="Pfam" id="PF01322">
    <property type="entry name" value="Cytochrom_C_2"/>
    <property type="match status" value="1"/>
</dbReference>
<protein>
    <recommendedName>
        <fullName evidence="4">Cytochrome C</fullName>
    </recommendedName>
</protein>
<evidence type="ECO:0000313" key="2">
    <source>
        <dbReference type="EMBL" id="PNM77016.1"/>
    </source>
</evidence>
<evidence type="ECO:0000313" key="3">
    <source>
        <dbReference type="Proteomes" id="UP000054370"/>
    </source>
</evidence>
<evidence type="ECO:0000256" key="1">
    <source>
        <dbReference type="SAM" id="SignalP"/>
    </source>
</evidence>
<organism evidence="2 3">
    <name type="scientific">Vibrio vulnificus</name>
    <dbReference type="NCBI Taxonomy" id="672"/>
    <lineage>
        <taxon>Bacteria</taxon>
        <taxon>Pseudomonadati</taxon>
        <taxon>Pseudomonadota</taxon>
        <taxon>Gammaproteobacteria</taxon>
        <taxon>Vibrionales</taxon>
        <taxon>Vibrionaceae</taxon>
        <taxon>Vibrio</taxon>
    </lineage>
</organism>
<dbReference type="Proteomes" id="UP000054370">
    <property type="component" value="Unassembled WGS sequence"/>
</dbReference>
<evidence type="ECO:0008006" key="4">
    <source>
        <dbReference type="Google" id="ProtNLM"/>
    </source>
</evidence>
<proteinExistence type="predicted"/>
<accession>A0ABX4X175</accession>
<dbReference type="Gene3D" id="1.20.120.10">
    <property type="entry name" value="Cytochrome c/b562"/>
    <property type="match status" value="1"/>
</dbReference>
<dbReference type="GeneID" id="93897432"/>
<reference evidence="2" key="1">
    <citation type="submission" date="2017-12" db="EMBL/GenBank/DDBJ databases">
        <title>FDA dAtabase for Regulatory Grade micrObial Sequences (FDA-ARGOS): Supporting development and validation of Infectious Disease Dx tests.</title>
        <authorList>
            <person name="Hoffmann M."/>
            <person name="Allard M."/>
            <person name="Evans P."/>
            <person name="Brown E."/>
            <person name="Tallon L.J."/>
            <person name="Sadzewicz L."/>
            <person name="Sengamalay N."/>
            <person name="Ott S."/>
            <person name="Godinez A."/>
            <person name="Nagaraj S."/>
            <person name="Vavikolanu K."/>
            <person name="Aluvathingal J."/>
            <person name="Nadendla S."/>
            <person name="Hobson J."/>
            <person name="Sichtig H."/>
        </authorList>
    </citation>
    <scope>NUCLEOTIDE SEQUENCE [LARGE SCALE GENOMIC DNA]</scope>
    <source>
        <strain evidence="2">FDAARGOS_118</strain>
    </source>
</reference>